<dbReference type="Proteomes" id="UP000027920">
    <property type="component" value="Unassembled WGS sequence"/>
</dbReference>
<dbReference type="EMBL" id="AMGV01000002">
    <property type="protein sequence ID" value="KEF61688.1"/>
    <property type="molecule type" value="Genomic_DNA"/>
</dbReference>
<accession>A0A072PQS9</accession>
<dbReference type="STRING" id="1182545.A0A072PQS9"/>
<dbReference type="Gene3D" id="1.25.40.20">
    <property type="entry name" value="Ankyrin repeat-containing domain"/>
    <property type="match status" value="2"/>
</dbReference>
<dbReference type="PANTHER" id="PTHR24126">
    <property type="entry name" value="ANKYRIN REPEAT, PH AND SEC7 DOMAIN CONTAINING PROTEIN SECG-RELATED"/>
    <property type="match status" value="1"/>
</dbReference>
<evidence type="ECO:0000256" key="2">
    <source>
        <dbReference type="ARBA" id="ARBA00023043"/>
    </source>
</evidence>
<dbReference type="PANTHER" id="PTHR24126:SF14">
    <property type="entry name" value="ANK_REP_REGION DOMAIN-CONTAINING PROTEIN"/>
    <property type="match status" value="1"/>
</dbReference>
<dbReference type="Pfam" id="PF12796">
    <property type="entry name" value="Ank_2"/>
    <property type="match status" value="1"/>
</dbReference>
<dbReference type="HOGENOM" id="CLU_1245366_0_0_1"/>
<gene>
    <name evidence="4" type="ORF">A1O9_03257</name>
</gene>
<evidence type="ECO:0000313" key="4">
    <source>
        <dbReference type="EMBL" id="KEF61688.1"/>
    </source>
</evidence>
<feature type="repeat" description="ANK" evidence="3">
    <location>
        <begin position="75"/>
        <end position="104"/>
    </location>
</feature>
<evidence type="ECO:0000256" key="3">
    <source>
        <dbReference type="PROSITE-ProRule" id="PRU00023"/>
    </source>
</evidence>
<dbReference type="SMART" id="SM00248">
    <property type="entry name" value="ANK"/>
    <property type="match status" value="4"/>
</dbReference>
<evidence type="ECO:0000313" key="5">
    <source>
        <dbReference type="Proteomes" id="UP000027920"/>
    </source>
</evidence>
<protein>
    <submittedName>
        <fullName evidence="4">Uncharacterized protein</fullName>
    </submittedName>
</protein>
<evidence type="ECO:0000256" key="1">
    <source>
        <dbReference type="ARBA" id="ARBA00022737"/>
    </source>
</evidence>
<dbReference type="PROSITE" id="PS50088">
    <property type="entry name" value="ANK_REPEAT"/>
    <property type="match status" value="2"/>
</dbReference>
<name>A0A072PQS9_9EURO</name>
<sequence length="222" mass="24025">MACQEGDMKLINLLIDVGAEIQVEQGVPGLALQKAAIWGHLEVCKLLVSRGVDVNAQGDKHGADVNAASCEVYVTTLQAAAFNGPVRPIDTLVEAGADVNTHDPKLRTALISTARAANKKWTYKLLDFGANPNLIGPYGSAAHAACRGWELELIKLFLDECFHVNLKGKHGHVLQAACNPRGDVHRLPCVRLLIERGSDVYAREASMKQHSKVQQTMVSSKL</sequence>
<keyword evidence="2 3" id="KW-0040">ANK repeat</keyword>
<dbReference type="VEuPathDB" id="FungiDB:A1O9_03257"/>
<comment type="caution">
    <text evidence="4">The sequence shown here is derived from an EMBL/GenBank/DDBJ whole genome shotgun (WGS) entry which is preliminary data.</text>
</comment>
<reference evidence="4 5" key="1">
    <citation type="submission" date="2013-03" db="EMBL/GenBank/DDBJ databases">
        <title>The Genome Sequence of Exophiala aquamarina CBS 119918.</title>
        <authorList>
            <consortium name="The Broad Institute Genomics Platform"/>
            <person name="Cuomo C."/>
            <person name="de Hoog S."/>
            <person name="Gorbushina A."/>
            <person name="Walker B."/>
            <person name="Young S.K."/>
            <person name="Zeng Q."/>
            <person name="Gargeya S."/>
            <person name="Fitzgerald M."/>
            <person name="Haas B."/>
            <person name="Abouelleil A."/>
            <person name="Allen A.W."/>
            <person name="Alvarado L."/>
            <person name="Arachchi H.M."/>
            <person name="Berlin A.M."/>
            <person name="Chapman S.B."/>
            <person name="Gainer-Dewar J."/>
            <person name="Goldberg J."/>
            <person name="Griggs A."/>
            <person name="Gujja S."/>
            <person name="Hansen M."/>
            <person name="Howarth C."/>
            <person name="Imamovic A."/>
            <person name="Ireland A."/>
            <person name="Larimer J."/>
            <person name="McCowan C."/>
            <person name="Murphy C."/>
            <person name="Pearson M."/>
            <person name="Poon T.W."/>
            <person name="Priest M."/>
            <person name="Roberts A."/>
            <person name="Saif S."/>
            <person name="Shea T."/>
            <person name="Sisk P."/>
            <person name="Sykes S."/>
            <person name="Wortman J."/>
            <person name="Nusbaum C."/>
            <person name="Birren B."/>
        </authorList>
    </citation>
    <scope>NUCLEOTIDE SEQUENCE [LARGE SCALE GENOMIC DNA]</scope>
    <source>
        <strain evidence="4 5">CBS 119918</strain>
    </source>
</reference>
<dbReference type="GeneID" id="25278194"/>
<dbReference type="AlphaFoldDB" id="A0A072PQS9"/>
<organism evidence="4 5">
    <name type="scientific">Exophiala aquamarina CBS 119918</name>
    <dbReference type="NCBI Taxonomy" id="1182545"/>
    <lineage>
        <taxon>Eukaryota</taxon>
        <taxon>Fungi</taxon>
        <taxon>Dikarya</taxon>
        <taxon>Ascomycota</taxon>
        <taxon>Pezizomycotina</taxon>
        <taxon>Eurotiomycetes</taxon>
        <taxon>Chaetothyriomycetidae</taxon>
        <taxon>Chaetothyriales</taxon>
        <taxon>Herpotrichiellaceae</taxon>
        <taxon>Exophiala</taxon>
    </lineage>
</organism>
<dbReference type="RefSeq" id="XP_013264278.1">
    <property type="nucleotide sequence ID" value="XM_013408824.1"/>
</dbReference>
<dbReference type="InterPro" id="IPR002110">
    <property type="entry name" value="Ankyrin_rpt"/>
</dbReference>
<dbReference type="OrthoDB" id="1577640at2759"/>
<dbReference type="InterPro" id="IPR036770">
    <property type="entry name" value="Ankyrin_rpt-contain_sf"/>
</dbReference>
<dbReference type="SUPFAM" id="SSF48403">
    <property type="entry name" value="Ankyrin repeat"/>
    <property type="match status" value="1"/>
</dbReference>
<keyword evidence="5" id="KW-1185">Reference proteome</keyword>
<feature type="repeat" description="ANK" evidence="3">
    <location>
        <begin position="31"/>
        <end position="59"/>
    </location>
</feature>
<proteinExistence type="predicted"/>
<keyword evidence="1" id="KW-0677">Repeat</keyword>